<dbReference type="STRING" id="856736.SAMN04488058_11533"/>
<dbReference type="InterPro" id="IPR005653">
    <property type="entry name" value="OstA-like_N"/>
</dbReference>
<dbReference type="AlphaFoldDB" id="A0A1H7B8P0"/>
<accession>A0A1H7B8P0</accession>
<evidence type="ECO:0000313" key="3">
    <source>
        <dbReference type="EMBL" id="SEJ70822.1"/>
    </source>
</evidence>
<evidence type="ECO:0000313" key="4">
    <source>
        <dbReference type="Proteomes" id="UP000199223"/>
    </source>
</evidence>
<proteinExistence type="predicted"/>
<feature type="compositionally biased region" description="Polar residues" evidence="1">
    <location>
        <begin position="114"/>
        <end position="123"/>
    </location>
</feature>
<feature type="compositionally biased region" description="Low complexity" evidence="1">
    <location>
        <begin position="54"/>
        <end position="63"/>
    </location>
</feature>
<feature type="region of interest" description="Disordered" evidence="1">
    <location>
        <begin position="41"/>
        <end position="130"/>
    </location>
</feature>
<dbReference type="Gene3D" id="2.60.450.10">
    <property type="entry name" value="Lipopolysaccharide (LPS) transport protein A like domain"/>
    <property type="match status" value="1"/>
</dbReference>
<feature type="region of interest" description="Disordered" evidence="1">
    <location>
        <begin position="366"/>
        <end position="398"/>
    </location>
</feature>
<organism evidence="3 4">
    <name type="scientific">Deinococcus reticulitermitis</name>
    <dbReference type="NCBI Taxonomy" id="856736"/>
    <lineage>
        <taxon>Bacteria</taxon>
        <taxon>Thermotogati</taxon>
        <taxon>Deinococcota</taxon>
        <taxon>Deinococci</taxon>
        <taxon>Deinococcales</taxon>
        <taxon>Deinococcaceae</taxon>
        <taxon>Deinococcus</taxon>
    </lineage>
</organism>
<reference evidence="4" key="1">
    <citation type="submission" date="2016-10" db="EMBL/GenBank/DDBJ databases">
        <authorList>
            <person name="Varghese N."/>
            <person name="Submissions S."/>
        </authorList>
    </citation>
    <scope>NUCLEOTIDE SEQUENCE [LARGE SCALE GENOMIC DNA]</scope>
    <source>
        <strain evidence="4">CGMCC 1.10218</strain>
    </source>
</reference>
<dbReference type="EMBL" id="FNZA01000015">
    <property type="protein sequence ID" value="SEJ70822.1"/>
    <property type="molecule type" value="Genomic_DNA"/>
</dbReference>
<dbReference type="Proteomes" id="UP000199223">
    <property type="component" value="Unassembled WGS sequence"/>
</dbReference>
<protein>
    <submittedName>
        <fullName evidence="3">OstA-like protein</fullName>
    </submittedName>
</protein>
<gene>
    <name evidence="3" type="ORF">SAMN04488058_11533</name>
</gene>
<dbReference type="RefSeq" id="WP_245745477.1">
    <property type="nucleotide sequence ID" value="NZ_FNZA01000015.1"/>
</dbReference>
<evidence type="ECO:0000259" key="2">
    <source>
        <dbReference type="Pfam" id="PF03968"/>
    </source>
</evidence>
<dbReference type="Pfam" id="PF03968">
    <property type="entry name" value="LptD_N"/>
    <property type="match status" value="1"/>
</dbReference>
<name>A0A1H7B8P0_9DEIO</name>
<feature type="compositionally biased region" description="Low complexity" evidence="1">
    <location>
        <begin position="87"/>
        <end position="98"/>
    </location>
</feature>
<feature type="domain" description="Organic solvent tolerance-like N-terminal" evidence="2">
    <location>
        <begin position="243"/>
        <end position="325"/>
    </location>
</feature>
<evidence type="ECO:0000256" key="1">
    <source>
        <dbReference type="SAM" id="MobiDB-lite"/>
    </source>
</evidence>
<sequence length="398" mass="40766">MNREAVQMPPAEGVQRGGLRGRSLGALLLTGALLGAALAQTGAPGAAPSPAPPASSAQTPATGPAGGGAQPGEFGEPLPGEGGPGEGAPAPATSSSPADEPTVHERAGQCVEGSEQSCMSLTRQTEDGEERRILVIRTGTTDDTGIYTVCGPQDEDPEDAPNIGVFSESGPGGIRIVIDKNVIQVPLATVTQRPAGEGEQGSDGRVEASDGRARLLDAAPEGQTDRLARCGVEVTPRPTPSAVKVTQGRTRLTGKSLVYDEADGKARIDGPIAFTRADQDDPLSGESARIEIDVDTEATVLVGNVVLRSEGGRVSKAGRVEYDDEASTARLFASEDQPAESVQGGDVLRVTRGVILYDLEKNEVYADAGEGGTISGEFQDEESGEPGAPSAPVPDGNR</sequence>
<keyword evidence="4" id="KW-1185">Reference proteome</keyword>